<dbReference type="SUPFAM" id="SSF48403">
    <property type="entry name" value="Ankyrin repeat"/>
    <property type="match status" value="1"/>
</dbReference>
<proteinExistence type="predicted"/>
<reference evidence="5" key="1">
    <citation type="submission" date="2019-09" db="EMBL/GenBank/DDBJ databases">
        <title>Characterisation of the sponge microbiome using genome-centric metagenomics.</title>
        <authorList>
            <person name="Engelberts J.P."/>
            <person name="Robbins S.J."/>
            <person name="De Goeij J.M."/>
            <person name="Aranda M."/>
            <person name="Bell S.C."/>
            <person name="Webster N.S."/>
        </authorList>
    </citation>
    <scope>NUCLEOTIDE SEQUENCE</scope>
    <source>
        <strain evidence="5">SB0676_bin_10</strain>
    </source>
</reference>
<organism evidence="5">
    <name type="scientific">Synechococcus sp. SB0676_bin_10</name>
    <dbReference type="NCBI Taxonomy" id="2604869"/>
    <lineage>
        <taxon>Bacteria</taxon>
        <taxon>Bacillati</taxon>
        <taxon>Cyanobacteriota</taxon>
        <taxon>Cyanophyceae</taxon>
        <taxon>Synechococcales</taxon>
        <taxon>Synechococcaceae</taxon>
        <taxon>Synechococcus</taxon>
    </lineage>
</organism>
<gene>
    <name evidence="5" type="ORF">F4162_08380</name>
</gene>
<keyword evidence="4" id="KW-0732">Signal</keyword>
<dbReference type="Gene3D" id="1.25.40.20">
    <property type="entry name" value="Ankyrin repeat-containing domain"/>
    <property type="match status" value="1"/>
</dbReference>
<dbReference type="PROSITE" id="PS50297">
    <property type="entry name" value="ANK_REP_REGION"/>
    <property type="match status" value="1"/>
</dbReference>
<feature type="signal peptide" evidence="4">
    <location>
        <begin position="1"/>
        <end position="46"/>
    </location>
</feature>
<feature type="chain" id="PRO_5025597972" evidence="4">
    <location>
        <begin position="47"/>
        <end position="175"/>
    </location>
</feature>
<dbReference type="InterPro" id="IPR036770">
    <property type="entry name" value="Ankyrin_rpt-contain_sf"/>
</dbReference>
<evidence type="ECO:0000256" key="3">
    <source>
        <dbReference type="PROSITE-ProRule" id="PRU00023"/>
    </source>
</evidence>
<dbReference type="GO" id="GO:0004842">
    <property type="term" value="F:ubiquitin-protein transferase activity"/>
    <property type="evidence" value="ECO:0007669"/>
    <property type="project" value="TreeGrafter"/>
</dbReference>
<sequence length="175" mass="18916">MVLCPYVLRRKKAMTYSNNSNGRHRSGGILALLTSSLLLAAGAALARPDCDDWNTEEFFKQATAADVGRCISQGADPKARAEDGWTPLHVAENPEVVKVLLDAGADLEARTDLGATPLHTAASDGSPEVVKALLDAGADLEARDQFGKTPVELVPRNSPLWGTDVYWRLNEGRYR</sequence>
<evidence type="ECO:0000256" key="4">
    <source>
        <dbReference type="SAM" id="SignalP"/>
    </source>
</evidence>
<dbReference type="SMART" id="SM00248">
    <property type="entry name" value="ANK"/>
    <property type="match status" value="2"/>
</dbReference>
<comment type="caution">
    <text evidence="5">The sequence shown here is derived from an EMBL/GenBank/DDBJ whole genome shotgun (WGS) entry which is preliminary data.</text>
</comment>
<keyword evidence="1" id="KW-0677">Repeat</keyword>
<dbReference type="PANTHER" id="PTHR24171">
    <property type="entry name" value="ANKYRIN REPEAT DOMAIN-CONTAINING PROTEIN 39-RELATED"/>
    <property type="match status" value="1"/>
</dbReference>
<dbReference type="AlphaFoldDB" id="A0A6B1F9R0"/>
<evidence type="ECO:0000256" key="1">
    <source>
        <dbReference type="ARBA" id="ARBA00022737"/>
    </source>
</evidence>
<dbReference type="PROSITE" id="PS50088">
    <property type="entry name" value="ANK_REPEAT"/>
    <property type="match status" value="2"/>
</dbReference>
<dbReference type="InterPro" id="IPR002110">
    <property type="entry name" value="Ankyrin_rpt"/>
</dbReference>
<evidence type="ECO:0000313" key="5">
    <source>
        <dbReference type="EMBL" id="MYG38957.1"/>
    </source>
</evidence>
<evidence type="ECO:0000256" key="2">
    <source>
        <dbReference type="ARBA" id="ARBA00023043"/>
    </source>
</evidence>
<name>A0A6B1F9R0_9SYNE</name>
<dbReference type="Pfam" id="PF12796">
    <property type="entry name" value="Ank_2"/>
    <property type="match status" value="1"/>
</dbReference>
<feature type="repeat" description="ANK" evidence="3">
    <location>
        <begin position="83"/>
        <end position="112"/>
    </location>
</feature>
<keyword evidence="2 3" id="KW-0040">ANK repeat</keyword>
<dbReference type="GO" id="GO:0085020">
    <property type="term" value="P:protein K6-linked ubiquitination"/>
    <property type="evidence" value="ECO:0007669"/>
    <property type="project" value="TreeGrafter"/>
</dbReference>
<dbReference type="PANTHER" id="PTHR24171:SF8">
    <property type="entry name" value="BRCA1-ASSOCIATED RING DOMAIN PROTEIN 1"/>
    <property type="match status" value="1"/>
</dbReference>
<dbReference type="EMBL" id="VYDO01000265">
    <property type="protein sequence ID" value="MYG38957.1"/>
    <property type="molecule type" value="Genomic_DNA"/>
</dbReference>
<feature type="repeat" description="ANK" evidence="3">
    <location>
        <begin position="113"/>
        <end position="145"/>
    </location>
</feature>
<accession>A0A6B1F9R0</accession>
<protein>
    <submittedName>
        <fullName evidence="5">Ankyrin repeat domain-containing protein</fullName>
    </submittedName>
</protein>